<evidence type="ECO:0008006" key="4">
    <source>
        <dbReference type="Google" id="ProtNLM"/>
    </source>
</evidence>
<dbReference type="Proteomes" id="UP001629113">
    <property type="component" value="Unassembled WGS sequence"/>
</dbReference>
<dbReference type="Gene3D" id="3.30.70.330">
    <property type="match status" value="1"/>
</dbReference>
<protein>
    <recommendedName>
        <fullName evidence="4">RRM domain-containing protein</fullName>
    </recommendedName>
</protein>
<gene>
    <name evidence="2" type="ORF">PVAG01_10006</name>
</gene>
<feature type="region of interest" description="Disordered" evidence="1">
    <location>
        <begin position="134"/>
        <end position="158"/>
    </location>
</feature>
<organism evidence="2 3">
    <name type="scientific">Phlyctema vagabunda</name>
    <dbReference type="NCBI Taxonomy" id="108571"/>
    <lineage>
        <taxon>Eukaryota</taxon>
        <taxon>Fungi</taxon>
        <taxon>Dikarya</taxon>
        <taxon>Ascomycota</taxon>
        <taxon>Pezizomycotina</taxon>
        <taxon>Leotiomycetes</taxon>
        <taxon>Helotiales</taxon>
        <taxon>Dermateaceae</taxon>
        <taxon>Phlyctema</taxon>
    </lineage>
</organism>
<dbReference type="CDD" id="cd00590">
    <property type="entry name" value="RRM_SF"/>
    <property type="match status" value="1"/>
</dbReference>
<feature type="compositionally biased region" description="Polar residues" evidence="1">
    <location>
        <begin position="84"/>
        <end position="108"/>
    </location>
</feature>
<sequence length="367" mass="41265">MYDSKIPGLFMSTRCDANASPLRETRASRINARHNSQVADYSIDKPGPLKIDDSTMSIKKETRRLIEPNLLKIVELLPPREPTGSVNDTGNSTFNGSPTQAQQDQGSSITRNNMFAEPITRGRRDSVGRAFHPTRRIREKGQPAAERTRERSDTKSRNYQGQITNWDLRNAQVAECQNCSLYLTNIHPSVQDNLVKLACLIKTGKVYTIHLNPPIHERKISTCAAFVSFKTRCGAERFLHACRAPPGISIHGQALEARWNREKVAPALKPEQSRVVVFMGPRDQISLESLEREFKEYLYYTLITSTSLDTDNGERIIAMEFASIRAQAESAFMCFQALHGKDAGYSVSWGVDPCGLNQDQGCWRVMD</sequence>
<proteinExistence type="predicted"/>
<dbReference type="InterPro" id="IPR012677">
    <property type="entry name" value="Nucleotide-bd_a/b_plait_sf"/>
</dbReference>
<feature type="region of interest" description="Disordered" evidence="1">
    <location>
        <begin position="78"/>
        <end position="108"/>
    </location>
</feature>
<dbReference type="InterPro" id="IPR035979">
    <property type="entry name" value="RBD_domain_sf"/>
</dbReference>
<feature type="compositionally biased region" description="Basic and acidic residues" evidence="1">
    <location>
        <begin position="146"/>
        <end position="156"/>
    </location>
</feature>
<comment type="caution">
    <text evidence="2">The sequence shown here is derived from an EMBL/GenBank/DDBJ whole genome shotgun (WGS) entry which is preliminary data.</text>
</comment>
<keyword evidence="3" id="KW-1185">Reference proteome</keyword>
<reference evidence="2 3" key="1">
    <citation type="submission" date="2024-06" db="EMBL/GenBank/DDBJ databases">
        <title>Complete genome of Phlyctema vagabunda strain 19-DSS-EL-015.</title>
        <authorList>
            <person name="Fiorenzani C."/>
        </authorList>
    </citation>
    <scope>NUCLEOTIDE SEQUENCE [LARGE SCALE GENOMIC DNA]</scope>
    <source>
        <strain evidence="2 3">19-DSS-EL-015</strain>
    </source>
</reference>
<accession>A0ABR4P4R0</accession>
<dbReference type="SUPFAM" id="SSF54928">
    <property type="entry name" value="RNA-binding domain, RBD"/>
    <property type="match status" value="1"/>
</dbReference>
<evidence type="ECO:0000313" key="3">
    <source>
        <dbReference type="Proteomes" id="UP001629113"/>
    </source>
</evidence>
<name>A0ABR4P4R0_9HELO</name>
<dbReference type="EMBL" id="JBFCZG010000009">
    <property type="protein sequence ID" value="KAL3418290.1"/>
    <property type="molecule type" value="Genomic_DNA"/>
</dbReference>
<evidence type="ECO:0000313" key="2">
    <source>
        <dbReference type="EMBL" id="KAL3418290.1"/>
    </source>
</evidence>
<evidence type="ECO:0000256" key="1">
    <source>
        <dbReference type="SAM" id="MobiDB-lite"/>
    </source>
</evidence>